<reference evidence="2 3" key="1">
    <citation type="submission" date="2020-04" db="EMBL/GenBank/DDBJ databases">
        <title>Plant Genome Project.</title>
        <authorList>
            <person name="Zhang R.-G."/>
        </authorList>
    </citation>
    <scope>NUCLEOTIDE SEQUENCE [LARGE SCALE GENOMIC DNA]</scope>
    <source>
        <strain evidence="2">YNK0</strain>
        <tissue evidence="2">Leaf</tissue>
    </source>
</reference>
<protein>
    <submittedName>
        <fullName evidence="2">Uncharacterized protein</fullName>
    </submittedName>
</protein>
<evidence type="ECO:0000256" key="1">
    <source>
        <dbReference type="SAM" id="MobiDB-lite"/>
    </source>
</evidence>
<dbReference type="EMBL" id="JABCRI010000010">
    <property type="protein sequence ID" value="KAF8400107.1"/>
    <property type="molecule type" value="Genomic_DNA"/>
</dbReference>
<proteinExistence type="predicted"/>
<dbReference type="PANTHER" id="PTHR38390:SF2">
    <property type="entry name" value="OS01G0103900 PROTEIN"/>
    <property type="match status" value="1"/>
</dbReference>
<comment type="caution">
    <text evidence="2">The sequence shown here is derived from an EMBL/GenBank/DDBJ whole genome shotgun (WGS) entry which is preliminary data.</text>
</comment>
<gene>
    <name evidence="2" type="ORF">HHK36_015982</name>
</gene>
<feature type="region of interest" description="Disordered" evidence="1">
    <location>
        <begin position="593"/>
        <end position="642"/>
    </location>
</feature>
<dbReference type="OrthoDB" id="1906673at2759"/>
<accession>A0A834Z683</accession>
<sequence length="642" mass="72271">MVLLCFLLDLRSLPPPLLRDLEQSLLQLANLYSISSGCGERQSEIPRDRIGLCYVRKNRLSCSDELKIAYSPRGNFNLCDFHNAVYNLPVDAFLPEMSDTRPRRSYDVKLSSLLSNKVLYSWGGKDIVRKVILISTRLVEKNDSSMRRTLMDAADKCVSVEFVLLEHESSQHKDISENIKEFVSSICDLENCLLRTCLPDAWVLCGLVKQWLQELKNDLEESLQSVFLFKTNLIGSVNQILCNLSASVNQIIDGFSPSQVDDQIYCTKRKMLLGNRIKKSYSCPVTCHDLETCDVIENAVKVGGQTILFLPSFQSFPKLQCVTAPISFNVIERTNLGALNEGAIIGTSYIVTPSTWHETETPPNEFDISESNTQFFLGLCRALHSLDQGLVCSSNCNTETMRETTFLCFYILQPSYEGSMLLRRLAGSEEILPIPDAIRSIDSSVPKEIENSIRTSLSNMKLRDYNPLLHERCFHPKLNLLVKESLQLGSIPPKWKEASSEVMALLESTEEALEVEEQIPQPTRESEEDKSGACITEEWEQLIVNEVGQIYSPTCISKPKVGKSVVSPPDSNKLLDEKNSRILERLEIPRQMKAKVSSPVIKADGSGVGMKKPLVPYRPTDQGPTSSQPMKPSFQRLKRKQR</sequence>
<dbReference type="Proteomes" id="UP000655225">
    <property type="component" value="Unassembled WGS sequence"/>
</dbReference>
<evidence type="ECO:0000313" key="3">
    <source>
        <dbReference type="Proteomes" id="UP000655225"/>
    </source>
</evidence>
<evidence type="ECO:0000313" key="2">
    <source>
        <dbReference type="EMBL" id="KAF8400107.1"/>
    </source>
</evidence>
<dbReference type="OMA" id="LECYYLL"/>
<organism evidence="2 3">
    <name type="scientific">Tetracentron sinense</name>
    <name type="common">Spur-leaf</name>
    <dbReference type="NCBI Taxonomy" id="13715"/>
    <lineage>
        <taxon>Eukaryota</taxon>
        <taxon>Viridiplantae</taxon>
        <taxon>Streptophyta</taxon>
        <taxon>Embryophyta</taxon>
        <taxon>Tracheophyta</taxon>
        <taxon>Spermatophyta</taxon>
        <taxon>Magnoliopsida</taxon>
        <taxon>Trochodendrales</taxon>
        <taxon>Trochodendraceae</taxon>
        <taxon>Tetracentron</taxon>
    </lineage>
</organism>
<dbReference type="PANTHER" id="PTHR38390">
    <property type="entry name" value="OS01G0103900 PROTEIN"/>
    <property type="match status" value="1"/>
</dbReference>
<keyword evidence="3" id="KW-1185">Reference proteome</keyword>
<name>A0A834Z683_TETSI</name>
<dbReference type="AlphaFoldDB" id="A0A834Z683"/>